<dbReference type="EMBL" id="CAADRP010002074">
    <property type="protein sequence ID" value="VFU60807.1"/>
    <property type="molecule type" value="Genomic_DNA"/>
</dbReference>
<keyword evidence="4 6" id="KW-0560">Oxidoreductase</keyword>
<reference evidence="8" key="1">
    <citation type="submission" date="2019-03" db="EMBL/GenBank/DDBJ databases">
        <authorList>
            <person name="Mank J."/>
            <person name="Almeida P."/>
        </authorList>
    </citation>
    <scope>NUCLEOTIDE SEQUENCE</scope>
    <source>
        <strain evidence="8">78183</strain>
    </source>
</reference>
<dbReference type="InterPro" id="IPR027443">
    <property type="entry name" value="IPNS-like_sf"/>
</dbReference>
<keyword evidence="3 6" id="KW-0479">Metal-binding</keyword>
<dbReference type="AlphaFoldDB" id="A0A6N2NGC5"/>
<sequence>MAARRIQEENGSDYDRQSELKAFDDTKAGVKGLVDAGVTKIPRIFIQEQCAKVDDSPASIEPNFSIPIIDIEGWDGDENRRHNIVEKIGGACKKWGFFQVVNHGIPRNVLEDMIDGIHRFHHQDVEVKKGFYSRDQTLKVLYNSNFDLYRTPAASWRDTLTCVMAPNPPNPEEFPPICRHRLTSVDRYRDILVDYAKRIMALGITLFGLLSEALGLEPNHLEEIGCAEGLYVLGHCYPACPEPELAMGTRKHADSGFLTLLLQDQVGGLQVLHENQWVNVNPAPGSLVVNVGDLFQASSCYNFDPILHYGNQRQNLIVFVFWFHVLLQLISNDIFTSVHHRVLAKNIGPRISVACIFRQPLLPETLRMYGPIKELLSEENPPVYREITVKDFMALRILTGYDVLRHLKL</sequence>
<evidence type="ECO:0000256" key="2">
    <source>
        <dbReference type="ARBA" id="ARBA00008056"/>
    </source>
</evidence>
<evidence type="ECO:0000313" key="8">
    <source>
        <dbReference type="EMBL" id="VFU60807.1"/>
    </source>
</evidence>
<evidence type="ECO:0000256" key="5">
    <source>
        <dbReference type="ARBA" id="ARBA00023004"/>
    </source>
</evidence>
<comment type="similarity">
    <text evidence="2 6">Belongs to the iron/ascorbate-dependent oxidoreductase family.</text>
</comment>
<dbReference type="InterPro" id="IPR044861">
    <property type="entry name" value="IPNS-like_FE2OG_OXY"/>
</dbReference>
<dbReference type="SUPFAM" id="SSF51197">
    <property type="entry name" value="Clavaminate synthase-like"/>
    <property type="match status" value="2"/>
</dbReference>
<dbReference type="GO" id="GO:0046872">
    <property type="term" value="F:metal ion binding"/>
    <property type="evidence" value="ECO:0007669"/>
    <property type="project" value="UniProtKB-KW"/>
</dbReference>
<proteinExistence type="inferred from homology"/>
<dbReference type="FunFam" id="2.60.120.330:FF:000005">
    <property type="entry name" value="1-aminocyclopropane-1-carboxylate oxidase homolog 1"/>
    <property type="match status" value="1"/>
</dbReference>
<dbReference type="Pfam" id="PF14226">
    <property type="entry name" value="DIOX_N"/>
    <property type="match status" value="1"/>
</dbReference>
<protein>
    <recommendedName>
        <fullName evidence="7">Fe2OG dioxygenase domain-containing protein</fullName>
    </recommendedName>
</protein>
<dbReference type="PRINTS" id="PR00682">
    <property type="entry name" value="IPNSYNTHASE"/>
</dbReference>
<evidence type="ECO:0000256" key="4">
    <source>
        <dbReference type="ARBA" id="ARBA00023002"/>
    </source>
</evidence>
<keyword evidence="5 6" id="KW-0408">Iron</keyword>
<feature type="domain" description="Fe2OG dioxygenase" evidence="7">
    <location>
        <begin position="228"/>
        <end position="360"/>
    </location>
</feature>
<name>A0A6N2NGC5_SALVM</name>
<dbReference type="InterPro" id="IPR026992">
    <property type="entry name" value="DIOX_N"/>
</dbReference>
<comment type="cofactor">
    <cofactor evidence="1">
        <name>Fe cation</name>
        <dbReference type="ChEBI" id="CHEBI:24875"/>
    </cofactor>
</comment>
<gene>
    <name evidence="8" type="ORF">SVIM_LOCUS451742</name>
</gene>
<dbReference type="PANTHER" id="PTHR10209:SF884">
    <property type="entry name" value="1-AMINOCYCLOPROPANE-1-CARBOXYLATE OXIDASE HOMOLOG 1-LIKE"/>
    <property type="match status" value="1"/>
</dbReference>
<dbReference type="GO" id="GO:0051213">
    <property type="term" value="F:dioxygenase activity"/>
    <property type="evidence" value="ECO:0007669"/>
    <property type="project" value="UniProtKB-ARBA"/>
</dbReference>
<dbReference type="PANTHER" id="PTHR10209">
    <property type="entry name" value="OXIDOREDUCTASE, 2OG-FE II OXYGENASE FAMILY PROTEIN"/>
    <property type="match status" value="1"/>
</dbReference>
<dbReference type="Gene3D" id="2.60.120.330">
    <property type="entry name" value="B-lactam Antibiotic, Isopenicillin N Synthase, Chain"/>
    <property type="match status" value="1"/>
</dbReference>
<evidence type="ECO:0000256" key="6">
    <source>
        <dbReference type="RuleBase" id="RU003682"/>
    </source>
</evidence>
<evidence type="ECO:0000259" key="7">
    <source>
        <dbReference type="PROSITE" id="PS51471"/>
    </source>
</evidence>
<accession>A0A6N2NGC5</accession>
<dbReference type="Pfam" id="PF03171">
    <property type="entry name" value="2OG-FeII_Oxy"/>
    <property type="match status" value="1"/>
</dbReference>
<organism evidence="8">
    <name type="scientific">Salix viminalis</name>
    <name type="common">Common osier</name>
    <name type="synonym">Basket willow</name>
    <dbReference type="NCBI Taxonomy" id="40686"/>
    <lineage>
        <taxon>Eukaryota</taxon>
        <taxon>Viridiplantae</taxon>
        <taxon>Streptophyta</taxon>
        <taxon>Embryophyta</taxon>
        <taxon>Tracheophyta</taxon>
        <taxon>Spermatophyta</taxon>
        <taxon>Magnoliopsida</taxon>
        <taxon>eudicotyledons</taxon>
        <taxon>Gunneridae</taxon>
        <taxon>Pentapetalae</taxon>
        <taxon>rosids</taxon>
        <taxon>fabids</taxon>
        <taxon>Malpighiales</taxon>
        <taxon>Salicaceae</taxon>
        <taxon>Saliceae</taxon>
        <taxon>Salix</taxon>
    </lineage>
</organism>
<dbReference type="InterPro" id="IPR005123">
    <property type="entry name" value="Oxoglu/Fe-dep_dioxygenase_dom"/>
</dbReference>
<dbReference type="PROSITE" id="PS51471">
    <property type="entry name" value="FE2OG_OXY"/>
    <property type="match status" value="1"/>
</dbReference>
<evidence type="ECO:0000256" key="1">
    <source>
        <dbReference type="ARBA" id="ARBA00001962"/>
    </source>
</evidence>
<evidence type="ECO:0000256" key="3">
    <source>
        <dbReference type="ARBA" id="ARBA00022723"/>
    </source>
</evidence>